<sequence>MATAVLSESGLSFLGLGDPNTWSWGLILKKAWDTGALIKSPNPIWWWMWPSIAITLYVVSFNILGNAINDTLNPKTR</sequence>
<keyword evidence="3" id="KW-0812">Transmembrane</keyword>
<dbReference type="EMBL" id="VSSQ01132082">
    <property type="protein sequence ID" value="MPN58833.1"/>
    <property type="molecule type" value="Genomic_DNA"/>
</dbReference>
<accession>A0A645JGX1</accession>
<evidence type="ECO:0000256" key="1">
    <source>
        <dbReference type="ARBA" id="ARBA00004651"/>
    </source>
</evidence>
<keyword evidence="3" id="KW-1133">Transmembrane helix</keyword>
<evidence type="ECO:0000256" key="3">
    <source>
        <dbReference type="SAM" id="Phobius"/>
    </source>
</evidence>
<name>A0A645JGX1_9ZZZZ</name>
<dbReference type="GO" id="GO:0005886">
    <property type="term" value="C:plasma membrane"/>
    <property type="evidence" value="ECO:0007669"/>
    <property type="project" value="UniProtKB-SubCell"/>
</dbReference>
<organism evidence="4">
    <name type="scientific">bioreactor metagenome</name>
    <dbReference type="NCBI Taxonomy" id="1076179"/>
    <lineage>
        <taxon>unclassified sequences</taxon>
        <taxon>metagenomes</taxon>
        <taxon>ecological metagenomes</taxon>
    </lineage>
</organism>
<dbReference type="PANTHER" id="PTHR43386">
    <property type="entry name" value="OLIGOPEPTIDE TRANSPORT SYSTEM PERMEASE PROTEIN APPC"/>
    <property type="match status" value="1"/>
</dbReference>
<feature type="transmembrane region" description="Helical" evidence="3">
    <location>
        <begin position="44"/>
        <end position="68"/>
    </location>
</feature>
<dbReference type="InterPro" id="IPR050366">
    <property type="entry name" value="BP-dependent_transpt_permease"/>
</dbReference>
<protein>
    <submittedName>
        <fullName evidence="4">Glutathione transport system permease protein GsiD</fullName>
    </submittedName>
</protein>
<keyword evidence="2" id="KW-0813">Transport</keyword>
<reference evidence="4" key="1">
    <citation type="submission" date="2019-08" db="EMBL/GenBank/DDBJ databases">
        <authorList>
            <person name="Kucharzyk K."/>
            <person name="Murdoch R.W."/>
            <person name="Higgins S."/>
            <person name="Loffler F."/>
        </authorList>
    </citation>
    <scope>NUCLEOTIDE SEQUENCE</scope>
</reference>
<evidence type="ECO:0000313" key="4">
    <source>
        <dbReference type="EMBL" id="MPN58833.1"/>
    </source>
</evidence>
<evidence type="ECO:0000256" key="2">
    <source>
        <dbReference type="ARBA" id="ARBA00022448"/>
    </source>
</evidence>
<gene>
    <name evidence="4" type="primary">gsiD_47</name>
    <name evidence="4" type="ORF">SDC9_206548</name>
</gene>
<dbReference type="PANTHER" id="PTHR43386:SF1">
    <property type="entry name" value="D,D-DIPEPTIDE TRANSPORT SYSTEM PERMEASE PROTEIN DDPC-RELATED"/>
    <property type="match status" value="1"/>
</dbReference>
<keyword evidence="3" id="KW-0472">Membrane</keyword>
<comment type="subcellular location">
    <subcellularLocation>
        <location evidence="1">Cell membrane</location>
        <topology evidence="1">Multi-pass membrane protein</topology>
    </subcellularLocation>
</comment>
<comment type="caution">
    <text evidence="4">The sequence shown here is derived from an EMBL/GenBank/DDBJ whole genome shotgun (WGS) entry which is preliminary data.</text>
</comment>
<proteinExistence type="predicted"/>
<dbReference type="AlphaFoldDB" id="A0A645JGX1"/>